<reference evidence="1" key="1">
    <citation type="submission" date="2023-06" db="EMBL/GenBank/DDBJ databases">
        <authorList>
            <person name="Mercer L.K."/>
            <person name="Harding E.F."/>
            <person name="Sridhar T."/>
            <person name="White P.A."/>
        </authorList>
    </citation>
    <scope>NUCLEOTIDE SEQUENCE</scope>
</reference>
<name>A0AB33V6V3_9VIRU</name>
<proteinExistence type="predicted"/>
<dbReference type="EMBL" id="BK064844">
    <property type="protein sequence ID" value="DBA59387.1"/>
    <property type="molecule type" value="Genomic_DNA"/>
</dbReference>
<organism evidence="1">
    <name type="scientific">Latid herpesvirus 1</name>
    <dbReference type="NCBI Taxonomy" id="3096545"/>
    <lineage>
        <taxon>Viruses</taxon>
        <taxon>Duplodnaviria</taxon>
        <taxon>Heunggongvirae</taxon>
        <taxon>Peploviricota</taxon>
        <taxon>Herviviricetes</taxon>
        <taxon>Herpesvirales</taxon>
    </lineage>
</organism>
<evidence type="ECO:0000313" key="1">
    <source>
        <dbReference type="EMBL" id="DBA59387.1"/>
    </source>
</evidence>
<reference evidence="1" key="2">
    <citation type="journal article" date="2024" name="Virology">
        <title>Novel viruses discovered in metatranscriptomic analysis of farmed barramundi in Asia and Australia.</title>
        <authorList>
            <person name="Mercer L.K."/>
            <person name="Harding E.F."/>
            <person name="Sridhar T."/>
            <person name="White P.A."/>
        </authorList>
    </citation>
    <scope>NUCLEOTIDE SEQUENCE</scope>
</reference>
<sequence length="313" mass="33887">MVGARGELDCDGGGCPELLLGTHLLEQAGPPRSRLSVAGRDPTELCDPQELVTRTAGLAVAHVDRAVSRAQLHPGCPKGLKRARFRDAPGYSRVSKVQVRSEGVNHFLSLPRHVQQAARGQIPDFVLVDEAAFVNPSALLSLFPLLAVKNRKQIHISSHIPKSWVNKVGSIMDSDGKPAFHVINQRFKCDGHAQLPGLMCPCSAVFCPTHIDLNTSIQQLINNVAPGGAEMECAGGDVTGNALKSDTAQPFTEELVREFLSNTVVKPDRVLRYFVAMDPTYANGTQSSLGVCTFAELHNGTFVVSFDNHFIFQ</sequence>
<accession>A0AB33V6V3</accession>
<protein>
    <submittedName>
        <fullName evidence="1">Polyprotein</fullName>
    </submittedName>
</protein>